<proteinExistence type="predicted"/>
<sequence>IFRRSPVDPYWITNDPKEYTKSCTPSEKLAYGPAWELTLEGRGRKFQRKAEKMELFVDDLVQIVSHGRVCSVSICGLRTHIWSAFDWLRGGRYAIGSG</sequence>
<organism evidence="1 2">
    <name type="scientific">Russula earlei</name>
    <dbReference type="NCBI Taxonomy" id="71964"/>
    <lineage>
        <taxon>Eukaryota</taxon>
        <taxon>Fungi</taxon>
        <taxon>Dikarya</taxon>
        <taxon>Basidiomycota</taxon>
        <taxon>Agaricomycotina</taxon>
        <taxon>Agaricomycetes</taxon>
        <taxon>Russulales</taxon>
        <taxon>Russulaceae</taxon>
        <taxon>Russula</taxon>
    </lineage>
</organism>
<evidence type="ECO:0000313" key="1">
    <source>
        <dbReference type="EMBL" id="KAI9435880.1"/>
    </source>
</evidence>
<feature type="non-terminal residue" evidence="1">
    <location>
        <position position="1"/>
    </location>
</feature>
<reference evidence="1" key="1">
    <citation type="submission" date="2021-03" db="EMBL/GenBank/DDBJ databases">
        <title>Evolutionary priming and transition to the ectomycorrhizal habit in an iconic lineage of mushroom-forming fungi: is preadaptation a requirement?</title>
        <authorList>
            <consortium name="DOE Joint Genome Institute"/>
            <person name="Looney B.P."/>
            <person name="Miyauchi S."/>
            <person name="Morin E."/>
            <person name="Drula E."/>
            <person name="Courty P.E."/>
            <person name="Chicoki N."/>
            <person name="Fauchery L."/>
            <person name="Kohler A."/>
            <person name="Kuo A."/>
            <person name="LaButti K."/>
            <person name="Pangilinan J."/>
            <person name="Lipzen A."/>
            <person name="Riley R."/>
            <person name="Andreopoulos W."/>
            <person name="He G."/>
            <person name="Johnson J."/>
            <person name="Barry K.W."/>
            <person name="Grigoriev I.V."/>
            <person name="Nagy L."/>
            <person name="Hibbett D."/>
            <person name="Henrissat B."/>
            <person name="Matheny P.B."/>
            <person name="Labbe J."/>
            <person name="Martin A.F."/>
        </authorList>
    </citation>
    <scope>NUCLEOTIDE SEQUENCE</scope>
    <source>
        <strain evidence="1">BPL698</strain>
    </source>
</reference>
<gene>
    <name evidence="1" type="ORF">F5148DRAFT_1265746</name>
</gene>
<evidence type="ECO:0000313" key="2">
    <source>
        <dbReference type="Proteomes" id="UP001207468"/>
    </source>
</evidence>
<feature type="non-terminal residue" evidence="1">
    <location>
        <position position="98"/>
    </location>
</feature>
<name>A0ACC0TRG0_9AGAM</name>
<dbReference type="Proteomes" id="UP001207468">
    <property type="component" value="Unassembled WGS sequence"/>
</dbReference>
<protein>
    <submittedName>
        <fullName evidence="1">Uncharacterized protein</fullName>
    </submittedName>
</protein>
<accession>A0ACC0TRG0</accession>
<dbReference type="EMBL" id="JAGFNK010001031">
    <property type="protein sequence ID" value="KAI9435880.1"/>
    <property type="molecule type" value="Genomic_DNA"/>
</dbReference>
<keyword evidence="2" id="KW-1185">Reference proteome</keyword>
<comment type="caution">
    <text evidence="1">The sequence shown here is derived from an EMBL/GenBank/DDBJ whole genome shotgun (WGS) entry which is preliminary data.</text>
</comment>